<evidence type="ECO:0000313" key="3">
    <source>
        <dbReference type="Proteomes" id="UP000319728"/>
    </source>
</evidence>
<gene>
    <name evidence="2" type="ORF">JD81_05833</name>
</gene>
<protein>
    <submittedName>
        <fullName evidence="2">Uncharacterized protein DUF262</fullName>
    </submittedName>
</protein>
<dbReference type="Proteomes" id="UP000319728">
    <property type="component" value="Unassembled WGS sequence"/>
</dbReference>
<dbReference type="AlphaFoldDB" id="A0A562WPV7"/>
<dbReference type="EMBL" id="VLLP01000001">
    <property type="protein sequence ID" value="TWJ32258.1"/>
    <property type="molecule type" value="Genomic_DNA"/>
</dbReference>
<comment type="caution">
    <text evidence="2">The sequence shown here is derived from an EMBL/GenBank/DDBJ whole genome shotgun (WGS) entry which is preliminary data.</text>
</comment>
<sequence>MTWQTVKPLTPLSTGFGVWSIDEYTERIRRGEMVLDAPYQRGRRWTDDQRIALMRSWLQGVPIPAVVLNDRTGAAWHDSDPGAHVTYAVVDGRQRLETALAWQAGNLAIPTSWLPTDWIRVVEDTDDGPYVRVTGLHAPRRIARLMDLPCVRARVGTVADEATIYLLVNGAGTPHTDADLDRAARIANSQAGPPPSSTTG</sequence>
<accession>A0A562WPV7</accession>
<dbReference type="PANTHER" id="PTHR39639:SF1">
    <property type="entry name" value="DUF262 DOMAIN-CONTAINING PROTEIN"/>
    <property type="match status" value="1"/>
</dbReference>
<dbReference type="PANTHER" id="PTHR39639">
    <property type="entry name" value="CHROMOSOME 16, WHOLE GENOME SHOTGUN SEQUENCE"/>
    <property type="match status" value="1"/>
</dbReference>
<feature type="domain" description="GmrSD restriction endonucleases N-terminal" evidence="1">
    <location>
        <begin position="29"/>
        <end position="102"/>
    </location>
</feature>
<organism evidence="2 3">
    <name type="scientific">Micromonospora sagamiensis</name>
    <dbReference type="NCBI Taxonomy" id="47875"/>
    <lineage>
        <taxon>Bacteria</taxon>
        <taxon>Bacillati</taxon>
        <taxon>Actinomycetota</taxon>
        <taxon>Actinomycetes</taxon>
        <taxon>Micromonosporales</taxon>
        <taxon>Micromonosporaceae</taxon>
        <taxon>Micromonospora</taxon>
    </lineage>
</organism>
<dbReference type="InterPro" id="IPR004919">
    <property type="entry name" value="GmrSD_N"/>
</dbReference>
<evidence type="ECO:0000313" key="2">
    <source>
        <dbReference type="EMBL" id="TWJ32258.1"/>
    </source>
</evidence>
<name>A0A562WPV7_9ACTN</name>
<keyword evidence="3" id="KW-1185">Reference proteome</keyword>
<dbReference type="Pfam" id="PF03235">
    <property type="entry name" value="GmrSD_N"/>
    <property type="match status" value="1"/>
</dbReference>
<evidence type="ECO:0000259" key="1">
    <source>
        <dbReference type="Pfam" id="PF03235"/>
    </source>
</evidence>
<proteinExistence type="predicted"/>
<dbReference type="RefSeq" id="WP_145821570.1">
    <property type="nucleotide sequence ID" value="NZ_AP023438.1"/>
</dbReference>
<reference evidence="2 3" key="1">
    <citation type="submission" date="2019-07" db="EMBL/GenBank/DDBJ databases">
        <title>R&amp;d 2014.</title>
        <authorList>
            <person name="Klenk H.-P."/>
        </authorList>
    </citation>
    <scope>NUCLEOTIDE SEQUENCE [LARGE SCALE GENOMIC DNA]</scope>
    <source>
        <strain evidence="2 3">DSM 43912</strain>
    </source>
</reference>
<dbReference type="OrthoDB" id="9787127at2"/>